<dbReference type="Gene3D" id="3.30.450.40">
    <property type="match status" value="1"/>
</dbReference>
<dbReference type="PANTHER" id="PTHR43156">
    <property type="entry name" value="STAGE II SPORULATION PROTEIN E-RELATED"/>
    <property type="match status" value="1"/>
</dbReference>
<dbReference type="CDD" id="cd00060">
    <property type="entry name" value="FHA"/>
    <property type="match status" value="1"/>
</dbReference>
<protein>
    <submittedName>
        <fullName evidence="3">Phosphoserine phosphatase RsbU</fullName>
        <ecNumber evidence="3">3.1.3.3</ecNumber>
    </submittedName>
</protein>
<dbReference type="InterPro" id="IPR036457">
    <property type="entry name" value="PPM-type-like_dom_sf"/>
</dbReference>
<dbReference type="InterPro" id="IPR052016">
    <property type="entry name" value="Bact_Sigma-Reg"/>
</dbReference>
<dbReference type="AlphaFoldDB" id="A0A5C5XPK1"/>
<dbReference type="SUPFAM" id="SSF81606">
    <property type="entry name" value="PP2C-like"/>
    <property type="match status" value="1"/>
</dbReference>
<reference evidence="3 4" key="1">
    <citation type="submission" date="2019-02" db="EMBL/GenBank/DDBJ databases">
        <title>Deep-cultivation of Planctomycetes and their phenomic and genomic characterization uncovers novel biology.</title>
        <authorList>
            <person name="Wiegand S."/>
            <person name="Jogler M."/>
            <person name="Boedeker C."/>
            <person name="Pinto D."/>
            <person name="Vollmers J."/>
            <person name="Rivas-Marin E."/>
            <person name="Kohn T."/>
            <person name="Peeters S.H."/>
            <person name="Heuer A."/>
            <person name="Rast P."/>
            <person name="Oberbeckmann S."/>
            <person name="Bunk B."/>
            <person name="Jeske O."/>
            <person name="Meyerdierks A."/>
            <person name="Storesund J.E."/>
            <person name="Kallscheuer N."/>
            <person name="Luecker S."/>
            <person name="Lage O.M."/>
            <person name="Pohl T."/>
            <person name="Merkel B.J."/>
            <person name="Hornburger P."/>
            <person name="Mueller R.-W."/>
            <person name="Bruemmer F."/>
            <person name="Labrenz M."/>
            <person name="Spormann A.M."/>
            <person name="Op Den Camp H."/>
            <person name="Overmann J."/>
            <person name="Amann R."/>
            <person name="Jetten M.S.M."/>
            <person name="Mascher T."/>
            <person name="Medema M.H."/>
            <person name="Devos D.P."/>
            <person name="Kaster A.-K."/>
            <person name="Ovreas L."/>
            <person name="Rohde M."/>
            <person name="Galperin M.Y."/>
            <person name="Jogler C."/>
        </authorList>
    </citation>
    <scope>NUCLEOTIDE SEQUENCE [LARGE SCALE GENOMIC DNA]</scope>
    <source>
        <strain evidence="3 4">Pan54</strain>
    </source>
</reference>
<dbReference type="InterPro" id="IPR029016">
    <property type="entry name" value="GAF-like_dom_sf"/>
</dbReference>
<evidence type="ECO:0000313" key="4">
    <source>
        <dbReference type="Proteomes" id="UP000316095"/>
    </source>
</evidence>
<sequence length="569" mass="62918">MAFLRVVQGSRPGELHELLSERIVLGRHPSCEVVLDNAAISRQHARLIRQGTNFVIEDLGSRNGTHVNGKMVSGLQKVANRDRIRICDIVLEYLDEIPMIDATMADELSYNDPRGTHPGGQATVEHVGEFDHLESSSSIITSLNAGSISRRLDVRPEVKLRALLELSSLFSRTVDVSTVMKKTLDCLFRLFPQSEMGLVLLTNAQSKEPIVKAARNSKGEVSLDQKFSSTVFRQTIESLSAILSEDMGDDTRFRDSESASMLEIRSMMCSPLTGGEGSAFGAIQLTTKDLKKPFNQDDLDLFVSVSCQAGLAIENAHMHAEIVHRREMERDLEVATQIQLGFLPNKKPSFLDFEFWHFYQAAQQVGGDYFDYVRLPDGRLAIAVGDVSGKGVPAALLMARLCSAVRYHLVAQKSVARALTELNRELLESSLGFRFITLVIVVLEPGSNTAVIVNAGHLPPVIHHKKNSEYLEGDYSGLPLGVGGDFEYQQTTLELSPGSSMLLYTDGITETEDSQHNLYGRERLLLARPKGSFTPEQLVNYVLNDTVDFSGGLPQRDDRCVVAFKYSPT</sequence>
<dbReference type="SMART" id="SM00065">
    <property type="entry name" value="GAF"/>
    <property type="match status" value="1"/>
</dbReference>
<dbReference type="RefSeq" id="WP_146506206.1">
    <property type="nucleotide sequence ID" value="NZ_SJPG01000001.1"/>
</dbReference>
<keyword evidence="1 3" id="KW-0378">Hydrolase</keyword>
<evidence type="ECO:0000259" key="2">
    <source>
        <dbReference type="PROSITE" id="PS50006"/>
    </source>
</evidence>
<dbReference type="InterPro" id="IPR008984">
    <property type="entry name" value="SMAD_FHA_dom_sf"/>
</dbReference>
<dbReference type="SUPFAM" id="SSF49879">
    <property type="entry name" value="SMAD/FHA domain"/>
    <property type="match status" value="1"/>
</dbReference>
<evidence type="ECO:0000256" key="1">
    <source>
        <dbReference type="ARBA" id="ARBA00022801"/>
    </source>
</evidence>
<name>A0A5C5XPK1_9PLAN</name>
<dbReference type="Gene3D" id="2.60.200.20">
    <property type="match status" value="1"/>
</dbReference>
<dbReference type="PANTHER" id="PTHR43156:SF2">
    <property type="entry name" value="STAGE II SPORULATION PROTEIN E"/>
    <property type="match status" value="1"/>
</dbReference>
<feature type="domain" description="FHA" evidence="2">
    <location>
        <begin position="23"/>
        <end position="72"/>
    </location>
</feature>
<accession>A0A5C5XPK1</accession>
<comment type="caution">
    <text evidence="3">The sequence shown here is derived from an EMBL/GenBank/DDBJ whole genome shotgun (WGS) entry which is preliminary data.</text>
</comment>
<dbReference type="SUPFAM" id="SSF55781">
    <property type="entry name" value="GAF domain-like"/>
    <property type="match status" value="1"/>
</dbReference>
<dbReference type="Pfam" id="PF13185">
    <property type="entry name" value="GAF_2"/>
    <property type="match status" value="1"/>
</dbReference>
<dbReference type="Pfam" id="PF07228">
    <property type="entry name" value="SpoIIE"/>
    <property type="match status" value="1"/>
</dbReference>
<dbReference type="InterPro" id="IPR001932">
    <property type="entry name" value="PPM-type_phosphatase-like_dom"/>
</dbReference>
<dbReference type="InterPro" id="IPR003018">
    <property type="entry name" value="GAF"/>
</dbReference>
<dbReference type="Pfam" id="PF00498">
    <property type="entry name" value="FHA"/>
    <property type="match status" value="1"/>
</dbReference>
<organism evidence="3 4">
    <name type="scientific">Rubinisphaera italica</name>
    <dbReference type="NCBI Taxonomy" id="2527969"/>
    <lineage>
        <taxon>Bacteria</taxon>
        <taxon>Pseudomonadati</taxon>
        <taxon>Planctomycetota</taxon>
        <taxon>Planctomycetia</taxon>
        <taxon>Planctomycetales</taxon>
        <taxon>Planctomycetaceae</taxon>
        <taxon>Rubinisphaera</taxon>
    </lineage>
</organism>
<dbReference type="EMBL" id="SJPG01000001">
    <property type="protein sequence ID" value="TWT64499.1"/>
    <property type="molecule type" value="Genomic_DNA"/>
</dbReference>
<evidence type="ECO:0000313" key="3">
    <source>
        <dbReference type="EMBL" id="TWT64499.1"/>
    </source>
</evidence>
<dbReference type="InterPro" id="IPR000253">
    <property type="entry name" value="FHA_dom"/>
</dbReference>
<dbReference type="Gene3D" id="3.60.40.10">
    <property type="entry name" value="PPM-type phosphatase domain"/>
    <property type="match status" value="1"/>
</dbReference>
<dbReference type="PROSITE" id="PS50006">
    <property type="entry name" value="FHA_DOMAIN"/>
    <property type="match status" value="1"/>
</dbReference>
<proteinExistence type="predicted"/>
<dbReference type="EC" id="3.1.3.3" evidence="3"/>
<keyword evidence="4" id="KW-1185">Reference proteome</keyword>
<dbReference type="SMART" id="SM00331">
    <property type="entry name" value="PP2C_SIG"/>
    <property type="match status" value="1"/>
</dbReference>
<dbReference type="OrthoDB" id="247273at2"/>
<dbReference type="GO" id="GO:0016791">
    <property type="term" value="F:phosphatase activity"/>
    <property type="evidence" value="ECO:0007669"/>
    <property type="project" value="TreeGrafter"/>
</dbReference>
<dbReference type="Proteomes" id="UP000316095">
    <property type="component" value="Unassembled WGS sequence"/>
</dbReference>
<dbReference type="SMART" id="SM00240">
    <property type="entry name" value="FHA"/>
    <property type="match status" value="1"/>
</dbReference>
<gene>
    <name evidence="3" type="primary">rsbU_10</name>
    <name evidence="3" type="ORF">Pan54_52630</name>
</gene>